<dbReference type="RefSeq" id="WP_099789052.1">
    <property type="nucleotide sequence ID" value="NZ_JBHLYV010000022.1"/>
</dbReference>
<evidence type="ECO:0000256" key="1">
    <source>
        <dbReference type="SAM" id="SignalP"/>
    </source>
</evidence>
<dbReference type="OrthoDB" id="8748643at2"/>
<proteinExistence type="predicted"/>
<evidence type="ECO:0000313" key="3">
    <source>
        <dbReference type="Proteomes" id="UP000230390"/>
    </source>
</evidence>
<name>A0A2G8TEQ9_9BURK</name>
<reference evidence="2 3" key="1">
    <citation type="submission" date="2017-10" db="EMBL/GenBank/DDBJ databases">
        <title>Massilia psychrophilum sp. nov., a novel purple-pigmented bacterium isolated from Tianshan glacier, Xinjiang Municipality, China.</title>
        <authorList>
            <person name="Wang H."/>
        </authorList>
    </citation>
    <scope>NUCLEOTIDE SEQUENCE [LARGE SCALE GENOMIC DNA]</scope>
    <source>
        <strain evidence="2 3">JCM 30074</strain>
    </source>
</reference>
<feature type="chain" id="PRO_5013735360" description="Thioredoxin domain-containing protein" evidence="1">
    <location>
        <begin position="23"/>
        <end position="400"/>
    </location>
</feature>
<gene>
    <name evidence="2" type="ORF">CR105_13875</name>
</gene>
<organism evidence="2 3">
    <name type="scientific">Massilia eurypsychrophila</name>
    <dbReference type="NCBI Taxonomy" id="1485217"/>
    <lineage>
        <taxon>Bacteria</taxon>
        <taxon>Pseudomonadati</taxon>
        <taxon>Pseudomonadota</taxon>
        <taxon>Betaproteobacteria</taxon>
        <taxon>Burkholderiales</taxon>
        <taxon>Oxalobacteraceae</taxon>
        <taxon>Telluria group</taxon>
        <taxon>Massilia</taxon>
    </lineage>
</organism>
<protein>
    <recommendedName>
        <fullName evidence="4">Thioredoxin domain-containing protein</fullName>
    </recommendedName>
</protein>
<accession>A0A2G8TEQ9</accession>
<keyword evidence="3" id="KW-1185">Reference proteome</keyword>
<dbReference type="Proteomes" id="UP000230390">
    <property type="component" value="Unassembled WGS sequence"/>
</dbReference>
<dbReference type="AlphaFoldDB" id="A0A2G8TEQ9"/>
<feature type="signal peptide" evidence="1">
    <location>
        <begin position="1"/>
        <end position="22"/>
    </location>
</feature>
<comment type="caution">
    <text evidence="2">The sequence shown here is derived from an EMBL/GenBank/DDBJ whole genome shotgun (WGS) entry which is preliminary data.</text>
</comment>
<dbReference type="EMBL" id="PDOC01000007">
    <property type="protein sequence ID" value="PIL44535.1"/>
    <property type="molecule type" value="Genomic_DNA"/>
</dbReference>
<sequence>MIARSVACAVLAALYVAGAARAQPAVHSRAELTMLMASGPTALDALTPHGKQVFLDSLKWGERDLSGFSPTPLVRELTAAQIAGVLRLLDSASYADMLVRMLNDGAPLRFAAPSTTLEAAGKAFKQYYEDNEKRRWASVDAGTALGTDDLARYYHAAFAAYLQAQTLSSRQHADLLLLFDVASQVVLSSGDAQALGQMRAIYAEFGRRGIDTRRTLDDSMVRALLAGRRFGEARAVADAHPRRGREAIPGEIDSLGASFRGRSLYRFDAAANTLERHAVAPMYGTQVVLVVDAGCKFSEEALKAIGSDRALHERLGGAGLLVMTLPRTPVPTRFMADWNAKYPQLALRAPFNAEEWADVDVVGVPAFFILENGRVRKTISGWPGQEQKTVLLRALDGLSP</sequence>
<evidence type="ECO:0000313" key="2">
    <source>
        <dbReference type="EMBL" id="PIL44535.1"/>
    </source>
</evidence>
<evidence type="ECO:0008006" key="4">
    <source>
        <dbReference type="Google" id="ProtNLM"/>
    </source>
</evidence>
<keyword evidence="1" id="KW-0732">Signal</keyword>